<dbReference type="OrthoDB" id="4161196at2759"/>
<sequence length="167" mass="18912">TYIAFSHKWGDMPEKAKTKPANEQRRLTGSIRPAELPPSFKDVIAVTRALGCRYLWIDCICIVQGPDGDFDEQTDTMQDTFSNAYCVIAAADAESANSGFLKEREGRSCQIGNLHLSSVTNDFERDVLQNPLSRRGWVLQEHALVRRTIFFTKTQTYWECGEGVRCE</sequence>
<feature type="domain" description="Heterokaryon incompatibility" evidence="2">
    <location>
        <begin position="2"/>
        <end position="141"/>
    </location>
</feature>
<keyword evidence="4" id="KW-1185">Reference proteome</keyword>
<dbReference type="AlphaFoldDB" id="A0A9P4GYG8"/>
<evidence type="ECO:0000256" key="1">
    <source>
        <dbReference type="SAM" id="MobiDB-lite"/>
    </source>
</evidence>
<name>A0A9P4GYG8_9PLEO</name>
<evidence type="ECO:0000313" key="3">
    <source>
        <dbReference type="EMBL" id="KAF2023451.1"/>
    </source>
</evidence>
<evidence type="ECO:0000259" key="2">
    <source>
        <dbReference type="Pfam" id="PF06985"/>
    </source>
</evidence>
<dbReference type="EMBL" id="ML978347">
    <property type="protein sequence ID" value="KAF2023451.1"/>
    <property type="molecule type" value="Genomic_DNA"/>
</dbReference>
<feature type="non-terminal residue" evidence="3">
    <location>
        <position position="167"/>
    </location>
</feature>
<reference evidence="3" key="1">
    <citation type="journal article" date="2020" name="Stud. Mycol.">
        <title>101 Dothideomycetes genomes: a test case for predicting lifestyles and emergence of pathogens.</title>
        <authorList>
            <person name="Haridas S."/>
            <person name="Albert R."/>
            <person name="Binder M."/>
            <person name="Bloem J."/>
            <person name="Labutti K."/>
            <person name="Salamov A."/>
            <person name="Andreopoulos B."/>
            <person name="Baker S."/>
            <person name="Barry K."/>
            <person name="Bills G."/>
            <person name="Bluhm B."/>
            <person name="Cannon C."/>
            <person name="Castanera R."/>
            <person name="Culley D."/>
            <person name="Daum C."/>
            <person name="Ezra D."/>
            <person name="Gonzalez J."/>
            <person name="Henrissat B."/>
            <person name="Kuo A."/>
            <person name="Liang C."/>
            <person name="Lipzen A."/>
            <person name="Lutzoni F."/>
            <person name="Magnuson J."/>
            <person name="Mondo S."/>
            <person name="Nolan M."/>
            <person name="Ohm R."/>
            <person name="Pangilinan J."/>
            <person name="Park H.-J."/>
            <person name="Ramirez L."/>
            <person name="Alfaro M."/>
            <person name="Sun H."/>
            <person name="Tritt A."/>
            <person name="Yoshinaga Y."/>
            <person name="Zwiers L.-H."/>
            <person name="Turgeon B."/>
            <person name="Goodwin S."/>
            <person name="Spatafora J."/>
            <person name="Crous P."/>
            <person name="Grigoriev I."/>
        </authorList>
    </citation>
    <scope>NUCLEOTIDE SEQUENCE</scope>
    <source>
        <strain evidence="3">CBS 110217</strain>
    </source>
</reference>
<dbReference type="Pfam" id="PF06985">
    <property type="entry name" value="HET"/>
    <property type="match status" value="1"/>
</dbReference>
<gene>
    <name evidence="3" type="ORF">EK21DRAFT_45250</name>
</gene>
<comment type="caution">
    <text evidence="3">The sequence shown here is derived from an EMBL/GenBank/DDBJ whole genome shotgun (WGS) entry which is preliminary data.</text>
</comment>
<dbReference type="InterPro" id="IPR010730">
    <property type="entry name" value="HET"/>
</dbReference>
<dbReference type="PANTHER" id="PTHR33112">
    <property type="entry name" value="DOMAIN PROTEIN, PUTATIVE-RELATED"/>
    <property type="match status" value="1"/>
</dbReference>
<feature type="non-terminal residue" evidence="3">
    <location>
        <position position="1"/>
    </location>
</feature>
<dbReference type="Proteomes" id="UP000799777">
    <property type="component" value="Unassembled WGS sequence"/>
</dbReference>
<proteinExistence type="predicted"/>
<accession>A0A9P4GYG8</accession>
<dbReference type="PANTHER" id="PTHR33112:SF10">
    <property type="entry name" value="TOL"/>
    <property type="match status" value="1"/>
</dbReference>
<feature type="region of interest" description="Disordered" evidence="1">
    <location>
        <begin position="1"/>
        <end position="33"/>
    </location>
</feature>
<feature type="compositionally biased region" description="Basic and acidic residues" evidence="1">
    <location>
        <begin position="8"/>
        <end position="26"/>
    </location>
</feature>
<protein>
    <submittedName>
        <fullName evidence="3">Heterokaryon incompatibility</fullName>
    </submittedName>
</protein>
<organism evidence="3 4">
    <name type="scientific">Setomelanomma holmii</name>
    <dbReference type="NCBI Taxonomy" id="210430"/>
    <lineage>
        <taxon>Eukaryota</taxon>
        <taxon>Fungi</taxon>
        <taxon>Dikarya</taxon>
        <taxon>Ascomycota</taxon>
        <taxon>Pezizomycotina</taxon>
        <taxon>Dothideomycetes</taxon>
        <taxon>Pleosporomycetidae</taxon>
        <taxon>Pleosporales</taxon>
        <taxon>Pleosporineae</taxon>
        <taxon>Phaeosphaeriaceae</taxon>
        <taxon>Setomelanomma</taxon>
    </lineage>
</organism>
<evidence type="ECO:0000313" key="4">
    <source>
        <dbReference type="Proteomes" id="UP000799777"/>
    </source>
</evidence>